<name>A0A1F4SV22_UNCSA</name>
<dbReference type="Proteomes" id="UP000178417">
    <property type="component" value="Unassembled WGS sequence"/>
</dbReference>
<dbReference type="PANTHER" id="PTHR37731:SF1">
    <property type="entry name" value="PEPTIDE TRANSPORTER FAMILY PROTEIN"/>
    <property type="match status" value="1"/>
</dbReference>
<proteinExistence type="predicted"/>
<dbReference type="STRING" id="1802579.A2310_08150"/>
<evidence type="ECO:0000313" key="1">
    <source>
        <dbReference type="EMBL" id="OGC24284.1"/>
    </source>
</evidence>
<gene>
    <name evidence="1" type="ORF">A2310_08150</name>
</gene>
<accession>A0A1F4SV22</accession>
<organism evidence="1 2">
    <name type="scientific">candidate division WOR-1 bacterium RIFOXYB2_FULL_37_13</name>
    <dbReference type="NCBI Taxonomy" id="1802579"/>
    <lineage>
        <taxon>Bacteria</taxon>
        <taxon>Bacillati</taxon>
        <taxon>Saganbacteria</taxon>
    </lineage>
</organism>
<sequence length="260" mass="29518">METNTSSIVPAQPIVLPAVTSNEALKAWDLYEDLKKKIVTESDVQKIGGKNFLKKSYWRKAARFFNLNIELVEERKEDLGEGKFAYHFKARATAPNGAFAEGTGSCDNSEKGISKSIHNTRTTAETRAWNRAVSNLIGAGEVSAEEIYPEEIEKDTFPPTREEQDKALNGEKNKVTKQEVEQTFEDKSEPQADAYSIKNPNEKATTQQIKKIYAIFYSKKLDKEQFQEHIKKLFNKTLNELTKFEASTLIEQTIKDGWVL</sequence>
<reference evidence="1 2" key="1">
    <citation type="journal article" date="2016" name="Nat. Commun.">
        <title>Thousands of microbial genomes shed light on interconnected biogeochemical processes in an aquifer system.</title>
        <authorList>
            <person name="Anantharaman K."/>
            <person name="Brown C.T."/>
            <person name="Hug L.A."/>
            <person name="Sharon I."/>
            <person name="Castelle C.J."/>
            <person name="Probst A.J."/>
            <person name="Thomas B.C."/>
            <person name="Singh A."/>
            <person name="Wilkins M.J."/>
            <person name="Karaoz U."/>
            <person name="Brodie E.L."/>
            <person name="Williams K.H."/>
            <person name="Hubbard S.S."/>
            <person name="Banfield J.F."/>
        </authorList>
    </citation>
    <scope>NUCLEOTIDE SEQUENCE [LARGE SCALE GENOMIC DNA]</scope>
</reference>
<evidence type="ECO:0000313" key="2">
    <source>
        <dbReference type="Proteomes" id="UP000178417"/>
    </source>
</evidence>
<dbReference type="EMBL" id="MEUB01000010">
    <property type="protein sequence ID" value="OGC24284.1"/>
    <property type="molecule type" value="Genomic_DNA"/>
</dbReference>
<dbReference type="AlphaFoldDB" id="A0A1F4SV22"/>
<dbReference type="PANTHER" id="PTHR37731">
    <property type="entry name" value="PEPTIDE TRANSPORTER FAMILY PROTEIN"/>
    <property type="match status" value="1"/>
</dbReference>
<comment type="caution">
    <text evidence="1">The sequence shown here is derived from an EMBL/GenBank/DDBJ whole genome shotgun (WGS) entry which is preliminary data.</text>
</comment>
<protein>
    <submittedName>
        <fullName evidence="1">Uncharacterized protein</fullName>
    </submittedName>
</protein>